<dbReference type="InterPro" id="IPR013783">
    <property type="entry name" value="Ig-like_fold"/>
</dbReference>
<proteinExistence type="inferred from homology"/>
<accession>A0A844G4M9</accession>
<dbReference type="InterPro" id="IPR029062">
    <property type="entry name" value="Class_I_gatase-like"/>
</dbReference>
<feature type="chain" id="PRO_5032314857" description="Glycoside hydrolase family 2 immunoglobulin-like beta-sandwich domain-containing protein" evidence="4">
    <location>
        <begin position="20"/>
        <end position="1437"/>
    </location>
</feature>
<dbReference type="EMBL" id="VUNS01000011">
    <property type="protein sequence ID" value="MST97571.1"/>
    <property type="molecule type" value="Genomic_DNA"/>
</dbReference>
<dbReference type="SUPFAM" id="SSF51445">
    <property type="entry name" value="(Trans)glycosidases"/>
    <property type="match status" value="1"/>
</dbReference>
<dbReference type="SUPFAM" id="SSF49303">
    <property type="entry name" value="beta-Galactosidase/glucuronidase domain"/>
    <property type="match status" value="1"/>
</dbReference>
<keyword evidence="7" id="KW-1185">Reference proteome</keyword>
<dbReference type="InterPro" id="IPR008979">
    <property type="entry name" value="Galactose-bd-like_sf"/>
</dbReference>
<dbReference type="Gene3D" id="2.60.120.260">
    <property type="entry name" value="Galactose-binding domain-like"/>
    <property type="match status" value="2"/>
</dbReference>
<feature type="domain" description="Glycoside hydrolase family 2 immunoglobulin-like beta-sandwich" evidence="5">
    <location>
        <begin position="278"/>
        <end position="320"/>
    </location>
</feature>
<keyword evidence="3" id="KW-0326">Glycosidase</keyword>
<sequence length="1437" mass="161126">MIRALFSALLLGTLAAAGADHVYFPETRIARVAPEKLHDQDLSKAFRKTAGERTDISLNGFWRFTLCEKEQETPPPLSEEWGYFLVPGFWRMGAMCNFFRTSDGRAVEKVRGKSYNDYRQGWYFREFATPPESAGRQTLLKFDALYTKGIVVVNGQRVPLPEHQPRLKCNTPAFQVDITRYLRPEGEKNTIYVATSPEDLPGDAARAGLQDNVWLCTRPLRNFGNPRVFTFVKARKLRIDFHGGTLPESFDGTLEFTFRDAATGETVHTERRPFAPTVTLDYVTPKLWSVDEPNLYYLDCRLTSNGAGIVDAATLRFGFRELTAENGRFLLNGKPVMVNTDSSWQGMWAPLWHTMENMTRKSIRLMKLFGINAAYTQRMNAASFYDIADEEGFLCIERIELTYDEYNTHTAEECLALWRSLAREAVDSGRFDNHPSVAAVLINIYYQMSASANNPAYTAMSRNAKEHLYRLPDGTEELRSGGDPNLPGDPTIRSEKLNLVADHVHEYFPDAEVLTGASGHVKNAYGIHLYHTWGAPFAELAAFFERYSKERAVTVYCGEYAIPYHGSYAHLNLWGQIRNKPEFYYWLENAARILGPAAYREKTVTATFAWDGARNDLLAAGSGHDGFDQNLEYDFIADFYAKILAESVNRTVFFWRYDGLSGLAPFEYVSGRFLTAARSCPPAPRLDGDLTRPGVKPESLIGSHVLPLFDPFGPELDFRPNLVSTPFRQAMKKTICKIVGAGRDYYEDDHAFWSGETLRKGFGVIHMGEKTLDGTVEIVLLDGSGAAAAKTELPLRLAPFTQKIVPFELKLPKTGVRREYTLHVRYLSDAPDAPELAAAQKIQLFPQVLPAVRKIALYGGKPEFVSALKQLGYEIVPVNTFDRLDPALPLVVAPGAIRDRKDLPDFSALADKRGIRTLVMEQPRNASPELMKIRSRQAFINAPSHPVLEGFSDVDFSYWRGSHSLDPAYGIAEPGHVWSNASWTDWGNRGMVAANVFRRPQTGNLLSLLVSGFDLYQTPLLEYRGPNGGWIGSQLEIGERLLLDPVATTVFCRMIDYLAERRPAYGEVGFSGGEKGRALLDKFGVRYRESDLENLASLRLLILSDPDWKELEKRSLQLSDYVYNGGKILYLHTGGNWYGSWLPFPMEMKRSAKTEKAVTLTPGNGNWMEGWSECELYWRGKPELPEFSRFPKSADATSPAVLVRVNHGCGSYFFSSLTPESFDTGKMAAAKYARLISAVLTSHGAALANSASPYLPDRSLTIPLRNLRWEFSLDPNDEGLAENRQSGFDGSGKWLSGQQTLGGESVRPGVGYEAFLERDYAGVSFYRLRFKLTAEQATAKNMRAELGTINSSDRTFLNGKEIGSSAAGRRVYRIPDGLLKPGENTLVIRVESRKKPGGLVDAAIQLSNTDGVTSFWKRLYPGGDRDYNYNPDWIRQY</sequence>
<comment type="similarity">
    <text evidence="1">Belongs to the glycosyl hydrolase 2 family.</text>
</comment>
<dbReference type="GO" id="GO:0004553">
    <property type="term" value="F:hydrolase activity, hydrolyzing O-glycosyl compounds"/>
    <property type="evidence" value="ECO:0007669"/>
    <property type="project" value="InterPro"/>
</dbReference>
<dbReference type="Gene3D" id="2.60.40.10">
    <property type="entry name" value="Immunoglobulins"/>
    <property type="match status" value="1"/>
</dbReference>
<evidence type="ECO:0000256" key="1">
    <source>
        <dbReference type="ARBA" id="ARBA00007401"/>
    </source>
</evidence>
<comment type="caution">
    <text evidence="6">The sequence shown here is derived from an EMBL/GenBank/DDBJ whole genome shotgun (WGS) entry which is preliminary data.</text>
</comment>
<reference evidence="6 7" key="1">
    <citation type="submission" date="2019-08" db="EMBL/GenBank/DDBJ databases">
        <title>In-depth cultivation of the pig gut microbiome towards novel bacterial diversity and tailored functional studies.</title>
        <authorList>
            <person name="Wylensek D."/>
            <person name="Hitch T.C.A."/>
            <person name="Clavel T."/>
        </authorList>
    </citation>
    <scope>NUCLEOTIDE SEQUENCE [LARGE SCALE GENOMIC DNA]</scope>
    <source>
        <strain evidence="6 7">BBE-744-WT-12</strain>
    </source>
</reference>
<evidence type="ECO:0000256" key="2">
    <source>
        <dbReference type="ARBA" id="ARBA00022801"/>
    </source>
</evidence>
<dbReference type="PANTHER" id="PTHR42732">
    <property type="entry name" value="BETA-GALACTOSIDASE"/>
    <property type="match status" value="1"/>
</dbReference>
<feature type="signal peptide" evidence="4">
    <location>
        <begin position="1"/>
        <end position="19"/>
    </location>
</feature>
<name>A0A844G4M9_9BACT</name>
<dbReference type="GO" id="GO:0005975">
    <property type="term" value="P:carbohydrate metabolic process"/>
    <property type="evidence" value="ECO:0007669"/>
    <property type="project" value="InterPro"/>
</dbReference>
<dbReference type="Gene3D" id="3.20.20.80">
    <property type="entry name" value="Glycosidases"/>
    <property type="match status" value="1"/>
</dbReference>
<keyword evidence="4" id="KW-0732">Signal</keyword>
<evidence type="ECO:0000256" key="4">
    <source>
        <dbReference type="SAM" id="SignalP"/>
    </source>
</evidence>
<dbReference type="InterPro" id="IPR051913">
    <property type="entry name" value="GH2_Domain-Containing"/>
</dbReference>
<dbReference type="SUPFAM" id="SSF52317">
    <property type="entry name" value="Class I glutamine amidotransferase-like"/>
    <property type="match status" value="1"/>
</dbReference>
<evidence type="ECO:0000313" key="7">
    <source>
        <dbReference type="Proteomes" id="UP000435649"/>
    </source>
</evidence>
<dbReference type="RefSeq" id="WP_154418532.1">
    <property type="nucleotide sequence ID" value="NZ_VUNS01000011.1"/>
</dbReference>
<dbReference type="InterPro" id="IPR006102">
    <property type="entry name" value="Ig-like_GH2"/>
</dbReference>
<protein>
    <recommendedName>
        <fullName evidence="5">Glycoside hydrolase family 2 immunoglobulin-like beta-sandwich domain-containing protein</fullName>
    </recommendedName>
</protein>
<gene>
    <name evidence="6" type="ORF">FYJ85_11025</name>
</gene>
<dbReference type="Pfam" id="PF00703">
    <property type="entry name" value="Glyco_hydro_2"/>
    <property type="match status" value="1"/>
</dbReference>
<dbReference type="PANTHER" id="PTHR42732:SF1">
    <property type="entry name" value="BETA-MANNOSIDASE"/>
    <property type="match status" value="1"/>
</dbReference>
<dbReference type="SUPFAM" id="SSF49785">
    <property type="entry name" value="Galactose-binding domain-like"/>
    <property type="match status" value="2"/>
</dbReference>
<evidence type="ECO:0000313" key="6">
    <source>
        <dbReference type="EMBL" id="MST97571.1"/>
    </source>
</evidence>
<dbReference type="InterPro" id="IPR017853">
    <property type="entry name" value="GH"/>
</dbReference>
<dbReference type="Proteomes" id="UP000435649">
    <property type="component" value="Unassembled WGS sequence"/>
</dbReference>
<organism evidence="6 7">
    <name type="scientific">Victivallis lenta</name>
    <dbReference type="NCBI Taxonomy" id="2606640"/>
    <lineage>
        <taxon>Bacteria</taxon>
        <taxon>Pseudomonadati</taxon>
        <taxon>Lentisphaerota</taxon>
        <taxon>Lentisphaeria</taxon>
        <taxon>Victivallales</taxon>
        <taxon>Victivallaceae</taxon>
        <taxon>Victivallis</taxon>
    </lineage>
</organism>
<evidence type="ECO:0000259" key="5">
    <source>
        <dbReference type="Pfam" id="PF00703"/>
    </source>
</evidence>
<dbReference type="InterPro" id="IPR036156">
    <property type="entry name" value="Beta-gal/glucu_dom_sf"/>
</dbReference>
<keyword evidence="2" id="KW-0378">Hydrolase</keyword>
<evidence type="ECO:0000256" key="3">
    <source>
        <dbReference type="ARBA" id="ARBA00023295"/>
    </source>
</evidence>